<organism evidence="1">
    <name type="scientific">Tarsiger cyanurus Genomoviridae sp</name>
    <dbReference type="NCBI Taxonomy" id="2814994"/>
    <lineage>
        <taxon>Viruses</taxon>
        <taxon>Monodnaviria</taxon>
        <taxon>Shotokuvirae</taxon>
        <taxon>Cressdnaviricota</taxon>
        <taxon>Repensiviricetes</taxon>
        <taxon>Geplafuvirales</taxon>
        <taxon>Genomoviridae</taxon>
    </lineage>
</organism>
<evidence type="ECO:0000313" key="1">
    <source>
        <dbReference type="EMBL" id="QTE03311.1"/>
    </source>
</evidence>
<name>A0A8A4XAV8_9VIRU</name>
<accession>A0A8A4XAV8</accession>
<dbReference type="EMBL" id="MW183058">
    <property type="protein sequence ID" value="QTE03311.1"/>
    <property type="molecule type" value="Genomic_DNA"/>
</dbReference>
<reference evidence="1" key="1">
    <citation type="submission" date="2020-10" db="EMBL/GenBank/DDBJ databases">
        <title>CRESS DNA virus dark matter in the feces of wild birds.</title>
        <authorList>
            <person name="Yang S."/>
            <person name="Zhang W."/>
        </authorList>
    </citation>
    <scope>NUCLEOTIDE SEQUENCE</scope>
    <source>
        <strain evidence="1">Rfb94gen3</strain>
    </source>
</reference>
<protein>
    <submittedName>
        <fullName evidence="1">Capsid protein</fullName>
    </submittedName>
</protein>
<sequence>MRGLSEKLRIQTSSALPWFWRRVVFRLKGNASFQAYTALPAGMGTGSGPFWDGSGGMQRLLLNSNSQTVSQSSTVSAQQAFLFKGASGVDWNDPIIAPIDTSRVSLMYDKTVLLRSGNQSGTITERNMWHGFNKNLVYDDDESGYGEAGAYFSVTSKPGMGDVYVLDQFAGGVGGSASDVISFGSNATLYWHEK</sequence>
<proteinExistence type="predicted"/>